<dbReference type="GO" id="GO:0030246">
    <property type="term" value="F:carbohydrate binding"/>
    <property type="evidence" value="ECO:0007669"/>
    <property type="project" value="InterPro"/>
</dbReference>
<name>A0A2H0RBU5_UNCKA</name>
<evidence type="ECO:0000313" key="1">
    <source>
        <dbReference type="EMBL" id="PIR43940.1"/>
    </source>
</evidence>
<sequence>MNRWVLLVVIVAISLALSYLIYTKNSLRSTTSTQMSNKTPNAIPKKDTVEQVFVQLKPNYDSKYVDVYLTSSVPLISAEFVFNLDPSLKFNNHSNADLFKDYWVSKEEGNKVRIAGTGGALAEPVTVGTNSMFARLNFDTLTKDADLTLDISSSTAFDANTKSVPIKLEYN</sequence>
<dbReference type="EMBL" id="PCXU01000001">
    <property type="protein sequence ID" value="PIR43940.1"/>
    <property type="molecule type" value="Genomic_DNA"/>
</dbReference>
<evidence type="ECO:0008006" key="3">
    <source>
        <dbReference type="Google" id="ProtNLM"/>
    </source>
</evidence>
<proteinExistence type="predicted"/>
<accession>A0A2H0RBU5</accession>
<dbReference type="Proteomes" id="UP000230214">
    <property type="component" value="Unassembled WGS sequence"/>
</dbReference>
<protein>
    <recommendedName>
        <fullName evidence="3">Cohesin domain-containing protein</fullName>
    </recommendedName>
</protein>
<comment type="caution">
    <text evidence="1">The sequence shown here is derived from an EMBL/GenBank/DDBJ whole genome shotgun (WGS) entry which is preliminary data.</text>
</comment>
<evidence type="ECO:0000313" key="2">
    <source>
        <dbReference type="Proteomes" id="UP000230214"/>
    </source>
</evidence>
<organism evidence="1 2">
    <name type="scientific">candidate division WWE3 bacterium CG10_big_fil_rev_8_21_14_0_10_32_10</name>
    <dbReference type="NCBI Taxonomy" id="1975090"/>
    <lineage>
        <taxon>Bacteria</taxon>
        <taxon>Katanobacteria</taxon>
    </lineage>
</organism>
<dbReference type="SUPFAM" id="SSF49384">
    <property type="entry name" value="Carbohydrate-binding domain"/>
    <property type="match status" value="1"/>
</dbReference>
<gene>
    <name evidence="1" type="ORF">COV24_00065</name>
</gene>
<dbReference type="AlphaFoldDB" id="A0A2H0RBU5"/>
<dbReference type="InterPro" id="IPR008965">
    <property type="entry name" value="CBM2/CBM3_carb-bd_dom_sf"/>
</dbReference>
<reference evidence="1 2" key="1">
    <citation type="submission" date="2017-09" db="EMBL/GenBank/DDBJ databases">
        <title>Depth-based differentiation of microbial function through sediment-hosted aquifers and enrichment of novel symbionts in the deep terrestrial subsurface.</title>
        <authorList>
            <person name="Probst A.J."/>
            <person name="Ladd B."/>
            <person name="Jarett J.K."/>
            <person name="Geller-Mcgrath D.E."/>
            <person name="Sieber C.M."/>
            <person name="Emerson J.B."/>
            <person name="Anantharaman K."/>
            <person name="Thomas B.C."/>
            <person name="Malmstrom R."/>
            <person name="Stieglmeier M."/>
            <person name="Klingl A."/>
            <person name="Woyke T."/>
            <person name="Ryan C.M."/>
            <person name="Banfield J.F."/>
        </authorList>
    </citation>
    <scope>NUCLEOTIDE SEQUENCE [LARGE SCALE GENOMIC DNA]</scope>
    <source>
        <strain evidence="1">CG10_big_fil_rev_8_21_14_0_10_32_10</strain>
    </source>
</reference>